<keyword evidence="2" id="KW-1133">Transmembrane helix</keyword>
<dbReference type="EMBL" id="FMYH01000001">
    <property type="protein sequence ID" value="SDB96494.1"/>
    <property type="molecule type" value="Genomic_DNA"/>
</dbReference>
<keyword evidence="2" id="KW-0812">Transmembrane</keyword>
<evidence type="ECO:0000313" key="3">
    <source>
        <dbReference type="EMBL" id="SDB96494.1"/>
    </source>
</evidence>
<dbReference type="RefSeq" id="WP_093181440.1">
    <property type="nucleotide sequence ID" value="NZ_FMYH01000001.1"/>
</dbReference>
<keyword evidence="2" id="KW-0472">Membrane</keyword>
<feature type="region of interest" description="Disordered" evidence="1">
    <location>
        <begin position="1"/>
        <end position="29"/>
    </location>
</feature>
<evidence type="ECO:0000256" key="2">
    <source>
        <dbReference type="SAM" id="Phobius"/>
    </source>
</evidence>
<feature type="transmembrane region" description="Helical" evidence="2">
    <location>
        <begin position="76"/>
        <end position="96"/>
    </location>
</feature>
<name>A0A1G6HQM5_9MICO</name>
<accession>A0A1G6HQM5</accession>
<feature type="compositionally biased region" description="Basic and acidic residues" evidence="1">
    <location>
        <begin position="7"/>
        <end position="18"/>
    </location>
</feature>
<sequence>MNTSNNDPRDERLSDPAYERLSAGDPAATAEPDVAVIKAKVDSATAGVLAGAPEVVTEAAVVDLAAQRARRRPARWLQIAAAAVGVVAVGGGAFVAGQHSSNAPISAEVPSALIGPSRADAVAPGSASAGQAGAGSFSMGAQDGVGESKMAAGATDMVGSSFGRTVFTSSGLSDATGSGQTWGYDPASVFSAETAARLAEALGVSGDPTPNYGSWHVGSLDWTSAALDLSSDGTTSFYYSDPAYTPWAENSSAAPATPEAATAALTDVMTALGIDPAGFTITVDAAQDPHSTTVSAAPVQGGGGWTGMWSATVTADGLYSLNGSLAPLVDLGIYDVVSPQTAVERLGDARFGASQDFSAYNGTDIGVARGMTDVMPIPDDPAAIPTLPGVPAPGSSFAWPVSNVTITAATLGASTYYQPDGSVALLPTYTLTGSDGSAWTVIALADAHLDFAAS</sequence>
<dbReference type="Proteomes" id="UP000199039">
    <property type="component" value="Unassembled WGS sequence"/>
</dbReference>
<proteinExistence type="predicted"/>
<keyword evidence="4" id="KW-1185">Reference proteome</keyword>
<dbReference type="AlphaFoldDB" id="A0A1G6HQM5"/>
<reference evidence="3 4" key="1">
    <citation type="submission" date="2016-09" db="EMBL/GenBank/DDBJ databases">
        <authorList>
            <person name="Capua I."/>
            <person name="De Benedictis P."/>
            <person name="Joannis T."/>
            <person name="Lombin L.H."/>
            <person name="Cattoli G."/>
        </authorList>
    </citation>
    <scope>NUCLEOTIDE SEQUENCE [LARGE SCALE GENOMIC DNA]</scope>
    <source>
        <strain evidence="3 4">ISLP-3</strain>
    </source>
</reference>
<evidence type="ECO:0000313" key="4">
    <source>
        <dbReference type="Proteomes" id="UP000199039"/>
    </source>
</evidence>
<evidence type="ECO:0000256" key="1">
    <source>
        <dbReference type="SAM" id="MobiDB-lite"/>
    </source>
</evidence>
<protein>
    <submittedName>
        <fullName evidence="3">Uncharacterized protein</fullName>
    </submittedName>
</protein>
<gene>
    <name evidence="3" type="ORF">SAMN05216410_1175</name>
</gene>
<dbReference type="OrthoDB" id="3268840at2"/>
<organism evidence="3 4">
    <name type="scientific">Sanguibacter gelidistatuariae</name>
    <dbReference type="NCBI Taxonomy" id="1814289"/>
    <lineage>
        <taxon>Bacteria</taxon>
        <taxon>Bacillati</taxon>
        <taxon>Actinomycetota</taxon>
        <taxon>Actinomycetes</taxon>
        <taxon>Micrococcales</taxon>
        <taxon>Sanguibacteraceae</taxon>
        <taxon>Sanguibacter</taxon>
    </lineage>
</organism>
<dbReference type="STRING" id="1814289.SAMN05216410_1175"/>